<sequence>MASPLWLPAESLRLAGRHLLPLAFFYSAGRLVHDLILLVAAYTADVEGPRKYVGFAVMSLAVLATLAAYIAMFRVIRRGEAPDPSGTTAGDVGDDRLRTAIAHTLLPFLVFYGAWGLFAEDVRQYSVLAQELGGVQQIDNLSFDPLLVTGAIAAVTFAVRALLEKWYERGRGAFAGVLTTAFESMWMFFAVISLEVFVSARIEWLTSRAAWAMVSDALGAVLGPLADLVGVVLPRPVEALVLPLVWLTIAAVVYGRDMSREEEIVAGTRVEPTAGAVWRRLPRQIRSAAEFLTGGLRDKYTPMLNGMRYVLSAGARFYLTFCLCYVLLLLAREWTFVGVTRLVGPHESNWWTMWHGPVRFGVTALFEVARISLLAAALHLLGRSREAGLGNDRPGNGGLP</sequence>
<evidence type="ECO:0000256" key="1">
    <source>
        <dbReference type="SAM" id="Phobius"/>
    </source>
</evidence>
<keyword evidence="1" id="KW-0472">Membrane</keyword>
<dbReference type="RefSeq" id="WP_379581795.1">
    <property type="nucleotide sequence ID" value="NZ_JBHUFV010000083.1"/>
</dbReference>
<feature type="transmembrane region" description="Helical" evidence="1">
    <location>
        <begin position="309"/>
        <end position="331"/>
    </location>
</feature>
<organism evidence="2 3">
    <name type="scientific">Nonomuraea mangrovi</name>
    <dbReference type="NCBI Taxonomy" id="2316207"/>
    <lineage>
        <taxon>Bacteria</taxon>
        <taxon>Bacillati</taxon>
        <taxon>Actinomycetota</taxon>
        <taxon>Actinomycetes</taxon>
        <taxon>Streptosporangiales</taxon>
        <taxon>Streptosporangiaceae</taxon>
        <taxon>Nonomuraea</taxon>
    </lineage>
</organism>
<feature type="transmembrane region" description="Helical" evidence="1">
    <location>
        <begin position="141"/>
        <end position="163"/>
    </location>
</feature>
<reference evidence="3" key="1">
    <citation type="journal article" date="2019" name="Int. J. Syst. Evol. Microbiol.">
        <title>The Global Catalogue of Microorganisms (GCM) 10K type strain sequencing project: providing services to taxonomists for standard genome sequencing and annotation.</title>
        <authorList>
            <consortium name="The Broad Institute Genomics Platform"/>
            <consortium name="The Broad Institute Genome Sequencing Center for Infectious Disease"/>
            <person name="Wu L."/>
            <person name="Ma J."/>
        </authorList>
    </citation>
    <scope>NUCLEOTIDE SEQUENCE [LARGE SCALE GENOMIC DNA]</scope>
    <source>
        <strain evidence="3">ICMP 6774ER</strain>
    </source>
</reference>
<feature type="transmembrane region" description="Helical" evidence="1">
    <location>
        <begin position="360"/>
        <end position="381"/>
    </location>
</feature>
<name>A0ABW4TCP6_9ACTN</name>
<evidence type="ECO:0000313" key="3">
    <source>
        <dbReference type="Proteomes" id="UP001597368"/>
    </source>
</evidence>
<feature type="transmembrane region" description="Helical" evidence="1">
    <location>
        <begin position="210"/>
        <end position="233"/>
    </location>
</feature>
<evidence type="ECO:0000313" key="2">
    <source>
        <dbReference type="EMBL" id="MFD1939481.1"/>
    </source>
</evidence>
<proteinExistence type="predicted"/>
<accession>A0ABW4TCP6</accession>
<dbReference type="Proteomes" id="UP001597368">
    <property type="component" value="Unassembled WGS sequence"/>
</dbReference>
<gene>
    <name evidence="2" type="ORF">ACFSKW_49270</name>
</gene>
<feature type="transmembrane region" description="Helical" evidence="1">
    <location>
        <begin position="52"/>
        <end position="76"/>
    </location>
</feature>
<feature type="transmembrane region" description="Helical" evidence="1">
    <location>
        <begin position="175"/>
        <end position="198"/>
    </location>
</feature>
<feature type="transmembrane region" description="Helical" evidence="1">
    <location>
        <begin position="20"/>
        <end position="40"/>
    </location>
</feature>
<dbReference type="EMBL" id="JBHUFV010000083">
    <property type="protein sequence ID" value="MFD1939481.1"/>
    <property type="molecule type" value="Genomic_DNA"/>
</dbReference>
<feature type="transmembrane region" description="Helical" evidence="1">
    <location>
        <begin position="100"/>
        <end position="120"/>
    </location>
</feature>
<keyword evidence="1" id="KW-0812">Transmembrane</keyword>
<feature type="transmembrane region" description="Helical" evidence="1">
    <location>
        <begin position="239"/>
        <end position="255"/>
    </location>
</feature>
<keyword evidence="1" id="KW-1133">Transmembrane helix</keyword>
<keyword evidence="3" id="KW-1185">Reference proteome</keyword>
<comment type="caution">
    <text evidence="2">The sequence shown here is derived from an EMBL/GenBank/DDBJ whole genome shotgun (WGS) entry which is preliminary data.</text>
</comment>
<protein>
    <submittedName>
        <fullName evidence="2">Uncharacterized protein</fullName>
    </submittedName>
</protein>